<reference evidence="2 3" key="1">
    <citation type="submission" date="2019-06" db="EMBL/GenBank/DDBJ databases">
        <title>Sequencing the genomes of 1000 actinobacteria strains.</title>
        <authorList>
            <person name="Klenk H.-P."/>
        </authorList>
    </citation>
    <scope>NUCLEOTIDE SEQUENCE [LARGE SCALE GENOMIC DNA]</scope>
    <source>
        <strain evidence="2 3">DSM 45456</strain>
    </source>
</reference>
<organism evidence="2 3">
    <name type="scientific">Saccharothrix saharensis</name>
    <dbReference type="NCBI Taxonomy" id="571190"/>
    <lineage>
        <taxon>Bacteria</taxon>
        <taxon>Bacillati</taxon>
        <taxon>Actinomycetota</taxon>
        <taxon>Actinomycetes</taxon>
        <taxon>Pseudonocardiales</taxon>
        <taxon>Pseudonocardiaceae</taxon>
        <taxon>Saccharothrix</taxon>
    </lineage>
</organism>
<accession>A0A543JJN3</accession>
<keyword evidence="1" id="KW-1133">Transmembrane helix</keyword>
<proteinExistence type="predicted"/>
<feature type="transmembrane region" description="Helical" evidence="1">
    <location>
        <begin position="153"/>
        <end position="173"/>
    </location>
</feature>
<name>A0A543JJN3_9PSEU</name>
<sequence>MAVNGPNEWSELREWLLARIVHVDLTEFADPDRVRLARALTAVLSALNAGRDDEAHRAAAVVRGELERGGAPRADDVLRTHLAIALAARTAEVRVVTEAGALVVADARQWAECRALADGIEALSPHPELLGFAADLRRRLDGARRWRWVEPDVVTASVVGLAVLVLPFVGGAIGDPAVTAAGVLVGGALVFGFVVAHRKRQWSVDAGAAVGRGRV</sequence>
<protein>
    <submittedName>
        <fullName evidence="2">Uncharacterized protein</fullName>
    </submittedName>
</protein>
<dbReference type="RefSeq" id="WP_141980864.1">
    <property type="nucleotide sequence ID" value="NZ_VFPP01000001.1"/>
</dbReference>
<keyword evidence="3" id="KW-1185">Reference proteome</keyword>
<dbReference type="AlphaFoldDB" id="A0A543JJN3"/>
<dbReference type="Proteomes" id="UP000316628">
    <property type="component" value="Unassembled WGS sequence"/>
</dbReference>
<evidence type="ECO:0000256" key="1">
    <source>
        <dbReference type="SAM" id="Phobius"/>
    </source>
</evidence>
<gene>
    <name evidence="2" type="ORF">FHX81_5483</name>
</gene>
<comment type="caution">
    <text evidence="2">The sequence shown here is derived from an EMBL/GenBank/DDBJ whole genome shotgun (WGS) entry which is preliminary data.</text>
</comment>
<dbReference type="EMBL" id="VFPP01000001">
    <property type="protein sequence ID" value="TQM83069.1"/>
    <property type="molecule type" value="Genomic_DNA"/>
</dbReference>
<dbReference type="OrthoDB" id="3683678at2"/>
<feature type="transmembrane region" description="Helical" evidence="1">
    <location>
        <begin position="179"/>
        <end position="196"/>
    </location>
</feature>
<keyword evidence="1" id="KW-0472">Membrane</keyword>
<keyword evidence="1" id="KW-0812">Transmembrane</keyword>
<evidence type="ECO:0000313" key="2">
    <source>
        <dbReference type="EMBL" id="TQM83069.1"/>
    </source>
</evidence>
<evidence type="ECO:0000313" key="3">
    <source>
        <dbReference type="Proteomes" id="UP000316628"/>
    </source>
</evidence>